<dbReference type="EMBL" id="CAJOBP010098966">
    <property type="protein sequence ID" value="CAF4970645.1"/>
    <property type="molecule type" value="Genomic_DNA"/>
</dbReference>
<gene>
    <name evidence="2" type="ORF">UJA718_LOCUS48743</name>
</gene>
<dbReference type="Proteomes" id="UP000663873">
    <property type="component" value="Unassembled WGS sequence"/>
</dbReference>
<evidence type="ECO:0000313" key="2">
    <source>
        <dbReference type="EMBL" id="CAF4970645.1"/>
    </source>
</evidence>
<name>A0A821Z081_9BILA</name>
<dbReference type="AlphaFoldDB" id="A0A821Z081"/>
<evidence type="ECO:0000313" key="3">
    <source>
        <dbReference type="Proteomes" id="UP000663873"/>
    </source>
</evidence>
<proteinExistence type="predicted"/>
<feature type="non-terminal residue" evidence="2">
    <location>
        <position position="44"/>
    </location>
</feature>
<feature type="region of interest" description="Disordered" evidence="1">
    <location>
        <begin position="1"/>
        <end position="23"/>
    </location>
</feature>
<accession>A0A821Z081</accession>
<evidence type="ECO:0000256" key="1">
    <source>
        <dbReference type="SAM" id="MobiDB-lite"/>
    </source>
</evidence>
<sequence>MSTSSMIELRQTRSTTTTTTPPLVNEITDESNILHSLRSNLHCP</sequence>
<protein>
    <submittedName>
        <fullName evidence="2">Uncharacterized protein</fullName>
    </submittedName>
</protein>
<keyword evidence="3" id="KW-1185">Reference proteome</keyword>
<reference evidence="2" key="1">
    <citation type="submission" date="2021-02" db="EMBL/GenBank/DDBJ databases">
        <authorList>
            <person name="Nowell W R."/>
        </authorList>
    </citation>
    <scope>NUCLEOTIDE SEQUENCE</scope>
</reference>
<comment type="caution">
    <text evidence="2">The sequence shown here is derived from an EMBL/GenBank/DDBJ whole genome shotgun (WGS) entry which is preliminary data.</text>
</comment>
<organism evidence="2 3">
    <name type="scientific">Rotaria socialis</name>
    <dbReference type="NCBI Taxonomy" id="392032"/>
    <lineage>
        <taxon>Eukaryota</taxon>
        <taxon>Metazoa</taxon>
        <taxon>Spiralia</taxon>
        <taxon>Gnathifera</taxon>
        <taxon>Rotifera</taxon>
        <taxon>Eurotatoria</taxon>
        <taxon>Bdelloidea</taxon>
        <taxon>Philodinida</taxon>
        <taxon>Philodinidae</taxon>
        <taxon>Rotaria</taxon>
    </lineage>
</organism>